<proteinExistence type="predicted"/>
<organism evidence="1 2">
    <name type="scientific">Tegillarca granosa</name>
    <name type="common">Malaysian cockle</name>
    <name type="synonym">Anadara granosa</name>
    <dbReference type="NCBI Taxonomy" id="220873"/>
    <lineage>
        <taxon>Eukaryota</taxon>
        <taxon>Metazoa</taxon>
        <taxon>Spiralia</taxon>
        <taxon>Lophotrochozoa</taxon>
        <taxon>Mollusca</taxon>
        <taxon>Bivalvia</taxon>
        <taxon>Autobranchia</taxon>
        <taxon>Pteriomorphia</taxon>
        <taxon>Arcoida</taxon>
        <taxon>Arcoidea</taxon>
        <taxon>Arcidae</taxon>
        <taxon>Tegillarca</taxon>
    </lineage>
</organism>
<comment type="caution">
    <text evidence="1">The sequence shown here is derived from an EMBL/GenBank/DDBJ whole genome shotgun (WGS) entry which is preliminary data.</text>
</comment>
<gene>
    <name evidence="1" type="ORF">KUTeg_008406</name>
</gene>
<reference evidence="1 2" key="1">
    <citation type="submission" date="2022-12" db="EMBL/GenBank/DDBJ databases">
        <title>Chromosome-level genome of Tegillarca granosa.</title>
        <authorList>
            <person name="Kim J."/>
        </authorList>
    </citation>
    <scope>NUCLEOTIDE SEQUENCE [LARGE SCALE GENOMIC DNA]</scope>
    <source>
        <strain evidence="1">Teg-2019</strain>
        <tissue evidence="1">Adductor muscle</tissue>
    </source>
</reference>
<dbReference type="Proteomes" id="UP001217089">
    <property type="component" value="Unassembled WGS sequence"/>
</dbReference>
<evidence type="ECO:0000313" key="2">
    <source>
        <dbReference type="Proteomes" id="UP001217089"/>
    </source>
</evidence>
<keyword evidence="2" id="KW-1185">Reference proteome</keyword>
<name>A0ABQ9FDX9_TEGGR</name>
<accession>A0ABQ9FDX9</accession>
<evidence type="ECO:0000313" key="1">
    <source>
        <dbReference type="EMBL" id="KAJ8313845.1"/>
    </source>
</evidence>
<protein>
    <submittedName>
        <fullName evidence="1">Uncharacterized protein</fullName>
    </submittedName>
</protein>
<dbReference type="EMBL" id="JARBDR010000342">
    <property type="protein sequence ID" value="KAJ8313845.1"/>
    <property type="molecule type" value="Genomic_DNA"/>
</dbReference>
<sequence>MISPRQGCVHPSDLPFMGLMSSSLKKQIIEGKDVNLSTFFIPYYDYDCDKGDREKVKDNVRLKRQLNHSKFTMTFRSKAYEYLKIFSVKSATALEVHWIKVDWAVKDRDLV</sequence>